<keyword evidence="1 2" id="KW-0175">Coiled coil</keyword>
<dbReference type="PANTHER" id="PTHR18962">
    <property type="entry name" value="COILED-COIL DOMAIN-CONTAINING PROTEIN 39"/>
    <property type="match status" value="1"/>
</dbReference>
<sequence length="912" mass="103384">MSLRAEERASGRGPSRSYLPAFASQENRELDEAVRALELQLQTTDADIKGNDQRIQSMADHLQDVQSELKYMHQRYDAKKKELSTEDHLQKISTRERGRFETDVDKLKREQIELATKQRSLQTNIVRGNEQMEQFKLVMNWNQEEFEQWDAASKQKEDDNMALEKYARQDEARIKDLTLNLEKASKEAQTRRRELENEITETQAAQTELDAVAEDFRKLHAERQALLVQAEGAVANLRKRDEDIRAAGSRFASTKDHLEVLKQALDLQAGVLARNQEANRNTESQVDGMDREKGRLREAYQAEQQRLSQVLDDVELVKNTLGKASDDLAHQMSTNGQVRVHTTQKKNELEKLEKQLKIADQKLSSEGRQLDTLEHKVERLDGMREAEEQKLASLEKQIKLLKSEQFKKGQVLFGLREQEKELSSELAGGQAQSKNLGSKVNQLSDEAMKQEESLYQVEFQLQMMERKVAHAKGARSDEETKELHARISQQTEILERVNNEHILLSAQLKRAEDDLGHARRKSAENAKERNRMEDAITSLHLEAELTLRSIKQAVKEKEGKMVEADVLAVEVKRLRLALSAHADKVFGLEHRKSQLRLGMEERLHQVQLHKEALQAELKLVREDLHRVSLELGERNQRAEKLHAKYDIIAGHQTGPDGEVHSQAYFVVKAAQEREELQRQGDQLNKDVQRAETEVAGLQAALMQLAGSNLEMSAGLKRPDSKAALEQKASLKAQLNRAYDALRLKRQEEQNLQEDIASDEAHLENLRMEAEKLHALVESLLQRKMDGERQVEEQLQKSSRAKRRADKLRRDIQSKDPAAKVGEDIDLAQIQDINRAMLKDLGMLAANHPSAGIAERLEGMGIKPLSTNASPRSTRSSHSGSVSRAGSVRSSLSGRSSISGSLAAHVQTISLQA</sequence>
<feature type="coiled-coil region" evidence="2">
    <location>
        <begin position="342"/>
        <end position="404"/>
    </location>
</feature>
<keyword evidence="5" id="KW-1185">Reference proteome</keyword>
<evidence type="ECO:0000313" key="4">
    <source>
        <dbReference type="EMBL" id="KAK9867215.1"/>
    </source>
</evidence>
<dbReference type="GO" id="GO:0036159">
    <property type="term" value="P:inner dynein arm assembly"/>
    <property type="evidence" value="ECO:0007669"/>
    <property type="project" value="InterPro"/>
</dbReference>
<dbReference type="Proteomes" id="UP001485043">
    <property type="component" value="Unassembled WGS sequence"/>
</dbReference>
<comment type="caution">
    <text evidence="4">The sequence shown here is derived from an EMBL/GenBank/DDBJ whole genome shotgun (WGS) entry which is preliminary data.</text>
</comment>
<feature type="coiled-coil region" evidence="2">
    <location>
        <begin position="666"/>
        <end position="700"/>
    </location>
</feature>
<evidence type="ECO:0000256" key="1">
    <source>
        <dbReference type="ARBA" id="ARBA00023054"/>
    </source>
</evidence>
<evidence type="ECO:0000256" key="3">
    <source>
        <dbReference type="SAM" id="MobiDB-lite"/>
    </source>
</evidence>
<feature type="region of interest" description="Disordered" evidence="3">
    <location>
        <begin position="785"/>
        <end position="814"/>
    </location>
</feature>
<feature type="region of interest" description="Disordered" evidence="3">
    <location>
        <begin position="862"/>
        <end position="898"/>
    </location>
</feature>
<dbReference type="PANTHER" id="PTHR18962:SF0">
    <property type="entry name" value="COILED-COIL DOMAIN-CONTAINING PROTEIN 39"/>
    <property type="match status" value="1"/>
</dbReference>
<dbReference type="Pfam" id="PF24161">
    <property type="entry name" value="CCDC39"/>
    <property type="match status" value="1"/>
</dbReference>
<accession>A0AAW1TEP0</accession>
<organism evidence="4 5">
    <name type="scientific">Apatococcus fuscideae</name>
    <dbReference type="NCBI Taxonomy" id="2026836"/>
    <lineage>
        <taxon>Eukaryota</taxon>
        <taxon>Viridiplantae</taxon>
        <taxon>Chlorophyta</taxon>
        <taxon>core chlorophytes</taxon>
        <taxon>Trebouxiophyceae</taxon>
        <taxon>Chlorellales</taxon>
        <taxon>Chlorellaceae</taxon>
        <taxon>Apatococcus</taxon>
    </lineage>
</organism>
<name>A0AAW1TEP0_9CHLO</name>
<protein>
    <recommendedName>
        <fullName evidence="6">Coiled-coil domain-containing protein 39</fullName>
    </recommendedName>
</protein>
<reference evidence="4 5" key="1">
    <citation type="journal article" date="2024" name="Nat. Commun.">
        <title>Phylogenomics reveals the evolutionary origins of lichenization in chlorophyte algae.</title>
        <authorList>
            <person name="Puginier C."/>
            <person name="Libourel C."/>
            <person name="Otte J."/>
            <person name="Skaloud P."/>
            <person name="Haon M."/>
            <person name="Grisel S."/>
            <person name="Petersen M."/>
            <person name="Berrin J.G."/>
            <person name="Delaux P.M."/>
            <person name="Dal Grande F."/>
            <person name="Keller J."/>
        </authorList>
    </citation>
    <scope>NUCLEOTIDE SEQUENCE [LARGE SCALE GENOMIC DNA]</scope>
    <source>
        <strain evidence="4 5">SAG 2523</strain>
    </source>
</reference>
<proteinExistence type="predicted"/>
<dbReference type="AlphaFoldDB" id="A0AAW1TEP0"/>
<feature type="compositionally biased region" description="Basic and acidic residues" evidence="3">
    <location>
        <begin position="785"/>
        <end position="794"/>
    </location>
</feature>
<evidence type="ECO:0000256" key="2">
    <source>
        <dbReference type="SAM" id="Coils"/>
    </source>
</evidence>
<feature type="coiled-coil region" evidence="2">
    <location>
        <begin position="167"/>
        <end position="212"/>
    </location>
</feature>
<dbReference type="GO" id="GO:0005930">
    <property type="term" value="C:axoneme"/>
    <property type="evidence" value="ECO:0007669"/>
    <property type="project" value="InterPro"/>
</dbReference>
<dbReference type="EMBL" id="JALJOV010000101">
    <property type="protein sequence ID" value="KAK9867215.1"/>
    <property type="molecule type" value="Genomic_DNA"/>
</dbReference>
<dbReference type="InterPro" id="IPR033290">
    <property type="entry name" value="CCDC39"/>
</dbReference>
<gene>
    <name evidence="4" type="ORF">WJX84_003946</name>
</gene>
<feature type="region of interest" description="Disordered" evidence="3">
    <location>
        <begin position="1"/>
        <end position="24"/>
    </location>
</feature>
<dbReference type="GO" id="GO:0060285">
    <property type="term" value="P:cilium-dependent cell motility"/>
    <property type="evidence" value="ECO:0007669"/>
    <property type="project" value="TreeGrafter"/>
</dbReference>
<feature type="coiled-coil region" evidence="2">
    <location>
        <begin position="603"/>
        <end position="630"/>
    </location>
</feature>
<feature type="compositionally biased region" description="Low complexity" evidence="3">
    <location>
        <begin position="869"/>
        <end position="898"/>
    </location>
</feature>
<evidence type="ECO:0000313" key="5">
    <source>
        <dbReference type="Proteomes" id="UP001485043"/>
    </source>
</evidence>
<dbReference type="SUPFAM" id="SSF57997">
    <property type="entry name" value="Tropomyosin"/>
    <property type="match status" value="1"/>
</dbReference>
<dbReference type="GO" id="GO:0003341">
    <property type="term" value="P:cilium movement"/>
    <property type="evidence" value="ECO:0007669"/>
    <property type="project" value="InterPro"/>
</dbReference>
<evidence type="ECO:0008006" key="6">
    <source>
        <dbReference type="Google" id="ProtNLM"/>
    </source>
</evidence>
<feature type="compositionally biased region" description="Basic and acidic residues" evidence="3">
    <location>
        <begin position="1"/>
        <end position="10"/>
    </location>
</feature>